<accession>A0ABY4SR54</accession>
<proteinExistence type="predicted"/>
<keyword evidence="1" id="KW-0812">Transmembrane</keyword>
<keyword evidence="1" id="KW-0472">Membrane</keyword>
<protein>
    <submittedName>
        <fullName evidence="2">Peptidoglycan-binding protein</fullName>
    </submittedName>
</protein>
<keyword evidence="1" id="KW-1133">Transmembrane helix</keyword>
<evidence type="ECO:0000256" key="1">
    <source>
        <dbReference type="SAM" id="Phobius"/>
    </source>
</evidence>
<sequence>MIDSSAHIAAAKALLASPKVDPPSGLAALGAATLAAAAAIAMAGVVVLGPGVVIDDPSIVLSR</sequence>
<gene>
    <name evidence="2" type="ORF">M8231_07075</name>
</gene>
<evidence type="ECO:0000313" key="3">
    <source>
        <dbReference type="Proteomes" id="UP001055429"/>
    </source>
</evidence>
<evidence type="ECO:0000313" key="2">
    <source>
        <dbReference type="EMBL" id="URI16723.1"/>
    </source>
</evidence>
<feature type="transmembrane region" description="Helical" evidence="1">
    <location>
        <begin position="26"/>
        <end position="54"/>
    </location>
</feature>
<dbReference type="RefSeq" id="WP_250202510.1">
    <property type="nucleotide sequence ID" value="NZ_CP097649.1"/>
</dbReference>
<reference evidence="2" key="1">
    <citation type="submission" date="2022-05" db="EMBL/GenBank/DDBJ databases">
        <title>Brevundimonas albigilva TT17 genome sequence.</title>
        <authorList>
            <person name="Lee K."/>
            <person name="Son H."/>
        </authorList>
    </citation>
    <scope>NUCLEOTIDE SEQUENCE</scope>
    <source>
        <strain evidence="2">TT17</strain>
    </source>
</reference>
<dbReference type="Proteomes" id="UP001055429">
    <property type="component" value="Chromosome"/>
</dbReference>
<keyword evidence="3" id="KW-1185">Reference proteome</keyword>
<dbReference type="EMBL" id="CP097649">
    <property type="protein sequence ID" value="URI16723.1"/>
    <property type="molecule type" value="Genomic_DNA"/>
</dbReference>
<name>A0ABY4SR54_9CAUL</name>
<organism evidence="2 3">
    <name type="scientific">Brevundimonas albigilva</name>
    <dbReference type="NCBI Taxonomy" id="1312364"/>
    <lineage>
        <taxon>Bacteria</taxon>
        <taxon>Pseudomonadati</taxon>
        <taxon>Pseudomonadota</taxon>
        <taxon>Alphaproteobacteria</taxon>
        <taxon>Caulobacterales</taxon>
        <taxon>Caulobacteraceae</taxon>
        <taxon>Brevundimonas</taxon>
    </lineage>
</organism>